<feature type="transmembrane region" description="Helical" evidence="7">
    <location>
        <begin position="89"/>
        <end position="111"/>
    </location>
</feature>
<comment type="caution">
    <text evidence="9">The sequence shown here is derived from an EMBL/GenBank/DDBJ whole genome shotgun (WGS) entry which is preliminary data.</text>
</comment>
<dbReference type="FunFam" id="1.20.1250.20:FF:000018">
    <property type="entry name" value="MFS transporter permease"/>
    <property type="match status" value="1"/>
</dbReference>
<feature type="transmembrane region" description="Helical" evidence="7">
    <location>
        <begin position="280"/>
        <end position="311"/>
    </location>
</feature>
<keyword evidence="5 7" id="KW-0472">Membrane</keyword>
<dbReference type="InterPro" id="IPR036259">
    <property type="entry name" value="MFS_trans_sf"/>
</dbReference>
<feature type="transmembrane region" description="Helical" evidence="7">
    <location>
        <begin position="345"/>
        <end position="365"/>
    </location>
</feature>
<keyword evidence="10" id="KW-1185">Reference proteome</keyword>
<dbReference type="InterPro" id="IPR011701">
    <property type="entry name" value="MFS"/>
</dbReference>
<feature type="region of interest" description="Disordered" evidence="6">
    <location>
        <begin position="1"/>
        <end position="29"/>
    </location>
</feature>
<evidence type="ECO:0000313" key="10">
    <source>
        <dbReference type="Proteomes" id="UP000467700"/>
    </source>
</evidence>
<dbReference type="PANTHER" id="PTHR43791">
    <property type="entry name" value="PERMEASE-RELATED"/>
    <property type="match status" value="1"/>
</dbReference>
<evidence type="ECO:0000256" key="2">
    <source>
        <dbReference type="ARBA" id="ARBA00022448"/>
    </source>
</evidence>
<dbReference type="GO" id="GO:0022857">
    <property type="term" value="F:transmembrane transporter activity"/>
    <property type="evidence" value="ECO:0007669"/>
    <property type="project" value="InterPro"/>
</dbReference>
<feature type="transmembrane region" description="Helical" evidence="7">
    <location>
        <begin position="148"/>
        <end position="168"/>
    </location>
</feature>
<evidence type="ECO:0000256" key="1">
    <source>
        <dbReference type="ARBA" id="ARBA00004141"/>
    </source>
</evidence>
<feature type="transmembrane region" description="Helical" evidence="7">
    <location>
        <begin position="180"/>
        <end position="199"/>
    </location>
</feature>
<evidence type="ECO:0000313" key="9">
    <source>
        <dbReference type="EMBL" id="CAA7267717.1"/>
    </source>
</evidence>
<dbReference type="GO" id="GO:0016020">
    <property type="term" value="C:membrane"/>
    <property type="evidence" value="ECO:0007669"/>
    <property type="project" value="UniProtKB-SubCell"/>
</dbReference>
<reference evidence="9 10" key="1">
    <citation type="submission" date="2020-01" db="EMBL/GenBank/DDBJ databases">
        <authorList>
            <person name="Gupta K D."/>
        </authorList>
    </citation>
    <scope>NUCLEOTIDE SEQUENCE [LARGE SCALE GENOMIC DNA]</scope>
</reference>
<dbReference type="Proteomes" id="UP000467700">
    <property type="component" value="Unassembled WGS sequence"/>
</dbReference>
<keyword evidence="3 7" id="KW-0812">Transmembrane</keyword>
<feature type="transmembrane region" description="Helical" evidence="7">
    <location>
        <begin position="211"/>
        <end position="233"/>
    </location>
</feature>
<organism evidence="9 10">
    <name type="scientific">Cyclocybe aegerita</name>
    <name type="common">Black poplar mushroom</name>
    <name type="synonym">Agrocybe aegerita</name>
    <dbReference type="NCBI Taxonomy" id="1973307"/>
    <lineage>
        <taxon>Eukaryota</taxon>
        <taxon>Fungi</taxon>
        <taxon>Dikarya</taxon>
        <taxon>Basidiomycota</taxon>
        <taxon>Agaricomycotina</taxon>
        <taxon>Agaricomycetes</taxon>
        <taxon>Agaricomycetidae</taxon>
        <taxon>Agaricales</taxon>
        <taxon>Agaricineae</taxon>
        <taxon>Bolbitiaceae</taxon>
        <taxon>Cyclocybe</taxon>
    </lineage>
</organism>
<evidence type="ECO:0000259" key="8">
    <source>
        <dbReference type="PROSITE" id="PS50850"/>
    </source>
</evidence>
<evidence type="ECO:0000256" key="7">
    <source>
        <dbReference type="SAM" id="Phobius"/>
    </source>
</evidence>
<dbReference type="AlphaFoldDB" id="A0A8S0WPS7"/>
<comment type="subcellular location">
    <subcellularLocation>
        <location evidence="1">Membrane</location>
        <topology evidence="1">Multi-pass membrane protein</topology>
    </subcellularLocation>
</comment>
<gene>
    <name evidence="9" type="ORF">AAE3_LOCUS9950</name>
</gene>
<feature type="transmembrane region" description="Helical" evidence="7">
    <location>
        <begin position="317"/>
        <end position="338"/>
    </location>
</feature>
<evidence type="ECO:0000256" key="5">
    <source>
        <dbReference type="ARBA" id="ARBA00023136"/>
    </source>
</evidence>
<dbReference type="InterPro" id="IPR020846">
    <property type="entry name" value="MFS_dom"/>
</dbReference>
<evidence type="ECO:0000256" key="3">
    <source>
        <dbReference type="ARBA" id="ARBA00022692"/>
    </source>
</evidence>
<dbReference type="Gene3D" id="1.20.1250.20">
    <property type="entry name" value="MFS general substrate transporter like domains"/>
    <property type="match status" value="2"/>
</dbReference>
<dbReference type="PANTHER" id="PTHR43791:SF3">
    <property type="entry name" value="MAJOR FACILITATOR SUPERFAMILY (MFS) PROFILE DOMAIN-CONTAINING PROTEIN"/>
    <property type="match status" value="1"/>
</dbReference>
<dbReference type="EMBL" id="CACVBS010000062">
    <property type="protein sequence ID" value="CAA7267717.1"/>
    <property type="molecule type" value="Genomic_DNA"/>
</dbReference>
<name>A0A8S0WPS7_CYCAE</name>
<feature type="transmembrane region" description="Helical" evidence="7">
    <location>
        <begin position="437"/>
        <end position="459"/>
    </location>
</feature>
<dbReference type="FunFam" id="1.20.1250.20:FF:000013">
    <property type="entry name" value="MFS general substrate transporter"/>
    <property type="match status" value="1"/>
</dbReference>
<feature type="transmembrane region" description="Helical" evidence="7">
    <location>
        <begin position="404"/>
        <end position="425"/>
    </location>
</feature>
<dbReference type="PROSITE" id="PS50850">
    <property type="entry name" value="MFS"/>
    <property type="match status" value="1"/>
</dbReference>
<evidence type="ECO:0000256" key="4">
    <source>
        <dbReference type="ARBA" id="ARBA00022989"/>
    </source>
</evidence>
<evidence type="ECO:0000256" key="6">
    <source>
        <dbReference type="SAM" id="MobiDB-lite"/>
    </source>
</evidence>
<feature type="transmembrane region" description="Helical" evidence="7">
    <location>
        <begin position="118"/>
        <end position="142"/>
    </location>
</feature>
<sequence length="483" mass="53907">MATTKDLKHSTSDLKEKDDIEKTESVSSDHEDVNYDPAFVKRTLRRVDLRMLPLLGLLYAVALIDRTNLGIARIAGMELDLRLDIGERYSIASMIYFIPYTLLQIPGNLVLRRLGARNFMTICVVGWGASQLGMAFVPTWGYLSLCRVFLGVFEAGFFPSLVFIITTWYQRYEVQQRLAIFYLSSIIITSFSSIFAYGLTFLRGRGGLAGWAWIFLIEGLITIVLGILAYLYVPDFPDKSKFLTEEERKMILGRVQQDRGDSLPDKATGRKVWLHLRDPIVWAHSIMFMATGVPAYAVGFFITIILAGMGYSTSEALLLTAPPGLVAGISCYCFARLADRTRKRAVWLATQNVITIVGLAIAAYAKPHPVRYFGLFLTNMGATGCVPGVLAYSANNITSHSKRAVQTGLIIGMGGVAGIIATTAFRQKDFPRYVTGMWVAMGLQFTMLFLLAVLSYVYARRNRLRREGKVGPLEGQENFFYTI</sequence>
<proteinExistence type="predicted"/>
<feature type="transmembrane region" description="Helical" evidence="7">
    <location>
        <begin position="371"/>
        <end position="392"/>
    </location>
</feature>
<keyword evidence="2" id="KW-0813">Transport</keyword>
<dbReference type="Pfam" id="PF07690">
    <property type="entry name" value="MFS_1"/>
    <property type="match status" value="1"/>
</dbReference>
<dbReference type="OrthoDB" id="3639251at2759"/>
<feature type="transmembrane region" description="Helical" evidence="7">
    <location>
        <begin position="51"/>
        <end position="69"/>
    </location>
</feature>
<protein>
    <recommendedName>
        <fullName evidence="8">Major facilitator superfamily (MFS) profile domain-containing protein</fullName>
    </recommendedName>
</protein>
<keyword evidence="4 7" id="KW-1133">Transmembrane helix</keyword>
<feature type="domain" description="Major facilitator superfamily (MFS) profile" evidence="8">
    <location>
        <begin position="54"/>
        <end position="463"/>
    </location>
</feature>
<accession>A0A8S0WPS7</accession>
<dbReference type="SUPFAM" id="SSF103473">
    <property type="entry name" value="MFS general substrate transporter"/>
    <property type="match status" value="1"/>
</dbReference>